<dbReference type="AlphaFoldDB" id="A0A4Y6V386"/>
<name>A0A4Y6V386_SACBS</name>
<keyword evidence="2" id="KW-1185">Reference proteome</keyword>
<dbReference type="RefSeq" id="WP_141449628.1">
    <property type="nucleotide sequence ID" value="NZ_CBCSAZ010000004.1"/>
</dbReference>
<sequence length="173" mass="19417">MMIWINGAFGSGKSTTAEELHRCLPDSFVYDPEQAGYFIRQNTPGRLHLPDFQDDPLWRSINGSLLSRIAREYTGTILIPMTIVNRDYWDELVGGLRRQTIDVRCFTLSASRETLLQRLRSRGEDEHSWSAGRIDECVSALSVSEFGLPIVTDDLSPEAVAERIAAECGLVLV</sequence>
<dbReference type="SUPFAM" id="SSF52540">
    <property type="entry name" value="P-loop containing nucleoside triphosphate hydrolases"/>
    <property type="match status" value="1"/>
</dbReference>
<accession>A0A4Y6V386</accession>
<keyword evidence="1" id="KW-0547">Nucleotide-binding</keyword>
<proteinExistence type="predicted"/>
<keyword evidence="1" id="KW-0067">ATP-binding</keyword>
<protein>
    <submittedName>
        <fullName evidence="1">ATP-binding protein</fullName>
    </submittedName>
</protein>
<dbReference type="KEGG" id="saca:FFV09_20870"/>
<dbReference type="InterPro" id="IPR027417">
    <property type="entry name" value="P-loop_NTPase"/>
</dbReference>
<evidence type="ECO:0000313" key="2">
    <source>
        <dbReference type="Proteomes" id="UP000316968"/>
    </source>
</evidence>
<dbReference type="Gene3D" id="3.40.50.300">
    <property type="entry name" value="P-loop containing nucleotide triphosphate hydrolases"/>
    <property type="match status" value="1"/>
</dbReference>
<dbReference type="Pfam" id="PF13671">
    <property type="entry name" value="AAA_33"/>
    <property type="match status" value="1"/>
</dbReference>
<dbReference type="Proteomes" id="UP000316968">
    <property type="component" value="Chromosome"/>
</dbReference>
<dbReference type="OrthoDB" id="9799092at2"/>
<gene>
    <name evidence="1" type="ORF">FFV09_20870</name>
</gene>
<evidence type="ECO:0000313" key="1">
    <source>
        <dbReference type="EMBL" id="QDH23091.1"/>
    </source>
</evidence>
<dbReference type="GO" id="GO:0005524">
    <property type="term" value="F:ATP binding"/>
    <property type="evidence" value="ECO:0007669"/>
    <property type="project" value="UniProtKB-KW"/>
</dbReference>
<dbReference type="EMBL" id="CP041217">
    <property type="protein sequence ID" value="QDH23091.1"/>
    <property type="molecule type" value="Genomic_DNA"/>
</dbReference>
<reference evidence="1 2" key="1">
    <citation type="submission" date="2019-06" db="EMBL/GenBank/DDBJ databases">
        <title>Saccharibacillus brassicae sp. nov., an endophytic bacterium isolated from Chinese cabbage seeds (Brassica pekinensis).</title>
        <authorList>
            <person name="Jiang L."/>
            <person name="Lee J."/>
            <person name="Kim S.W."/>
        </authorList>
    </citation>
    <scope>NUCLEOTIDE SEQUENCE [LARGE SCALE GENOMIC DNA]</scope>
    <source>
        <strain evidence="2">KCTC 43072 / ATSA2</strain>
    </source>
</reference>
<organism evidence="1 2">
    <name type="scientific">Saccharibacillus brassicae</name>
    <dbReference type="NCBI Taxonomy" id="2583377"/>
    <lineage>
        <taxon>Bacteria</taxon>
        <taxon>Bacillati</taxon>
        <taxon>Bacillota</taxon>
        <taxon>Bacilli</taxon>
        <taxon>Bacillales</taxon>
        <taxon>Paenibacillaceae</taxon>
        <taxon>Saccharibacillus</taxon>
    </lineage>
</organism>